<evidence type="ECO:0000256" key="3">
    <source>
        <dbReference type="ARBA" id="ARBA00022896"/>
    </source>
</evidence>
<keyword evidence="4" id="KW-0223">Dioxygenase</keyword>
<keyword evidence="6" id="KW-0408">Iron</keyword>
<dbReference type="InterPro" id="IPR005123">
    <property type="entry name" value="Oxoglu/Fe-dep_dioxygenase_dom"/>
</dbReference>
<keyword evidence="9" id="KW-1185">Reference proteome</keyword>
<sequence length="243" mass="27954">MSNDRILTSRSVPGEPGITARPIAVRFGTGEIAYSYIDDVLLTTTVDKILAYAKRNEKAFRPSKVLDGIVTETRKSISHEPFKAYGKIVIDLLHQNFETICWSLDVAQFEISKIECQMTFHRDGEYFKIHKDNRGLVTRSRCLSYVYYFHDEPKRYSGGELYLYRDDPESNKLDKTSRLEMIPKRNRIVFFRSNVYHEVAKVECPTTGLSGARGTIAGWIRTYDFNVIEAMSGLPAQRFRRSA</sequence>
<keyword evidence="5" id="KW-0560">Oxidoreductase</keyword>
<dbReference type="AlphaFoldDB" id="A0A967F1K7"/>
<organism evidence="8 9">
    <name type="scientific">Pelagibius litoralis</name>
    <dbReference type="NCBI Taxonomy" id="374515"/>
    <lineage>
        <taxon>Bacteria</taxon>
        <taxon>Pseudomonadati</taxon>
        <taxon>Pseudomonadota</taxon>
        <taxon>Alphaproteobacteria</taxon>
        <taxon>Rhodospirillales</taxon>
        <taxon>Rhodovibrionaceae</taxon>
        <taxon>Pelagibius</taxon>
    </lineage>
</organism>
<evidence type="ECO:0000256" key="4">
    <source>
        <dbReference type="ARBA" id="ARBA00022964"/>
    </source>
</evidence>
<dbReference type="GO" id="GO:0031418">
    <property type="term" value="F:L-ascorbic acid binding"/>
    <property type="evidence" value="ECO:0007669"/>
    <property type="project" value="UniProtKB-KW"/>
</dbReference>
<evidence type="ECO:0000256" key="6">
    <source>
        <dbReference type="ARBA" id="ARBA00023004"/>
    </source>
</evidence>
<evidence type="ECO:0000256" key="1">
    <source>
        <dbReference type="ARBA" id="ARBA00001961"/>
    </source>
</evidence>
<gene>
    <name evidence="8" type="ORF">HBA54_22460</name>
</gene>
<dbReference type="Proteomes" id="UP000761264">
    <property type="component" value="Unassembled WGS sequence"/>
</dbReference>
<evidence type="ECO:0000313" key="8">
    <source>
        <dbReference type="EMBL" id="NIA71363.1"/>
    </source>
</evidence>
<comment type="caution">
    <text evidence="8">The sequence shown here is derived from an EMBL/GenBank/DDBJ whole genome shotgun (WGS) entry which is preliminary data.</text>
</comment>
<dbReference type="PROSITE" id="PS51471">
    <property type="entry name" value="FE2OG_OXY"/>
    <property type="match status" value="1"/>
</dbReference>
<dbReference type="Gene3D" id="2.60.120.620">
    <property type="entry name" value="q2cbj1_9rhob like domain"/>
    <property type="match status" value="1"/>
</dbReference>
<evidence type="ECO:0000256" key="5">
    <source>
        <dbReference type="ARBA" id="ARBA00023002"/>
    </source>
</evidence>
<dbReference type="GO" id="GO:0051213">
    <property type="term" value="F:dioxygenase activity"/>
    <property type="evidence" value="ECO:0007669"/>
    <property type="project" value="UniProtKB-KW"/>
</dbReference>
<accession>A0A967F1K7</accession>
<comment type="cofactor">
    <cofactor evidence="1">
        <name>L-ascorbate</name>
        <dbReference type="ChEBI" id="CHEBI:38290"/>
    </cofactor>
</comment>
<evidence type="ECO:0000256" key="2">
    <source>
        <dbReference type="ARBA" id="ARBA00022723"/>
    </source>
</evidence>
<proteinExistence type="predicted"/>
<evidence type="ECO:0000259" key="7">
    <source>
        <dbReference type="PROSITE" id="PS51471"/>
    </source>
</evidence>
<reference evidence="8" key="1">
    <citation type="submission" date="2020-03" db="EMBL/GenBank/DDBJ databases">
        <title>Genome of Pelagibius litoralis DSM 21314T.</title>
        <authorList>
            <person name="Wang G."/>
        </authorList>
    </citation>
    <scope>NUCLEOTIDE SEQUENCE</scope>
    <source>
        <strain evidence="8">DSM 21314</strain>
    </source>
</reference>
<keyword evidence="2" id="KW-0479">Metal-binding</keyword>
<feature type="domain" description="Fe2OG dioxygenase" evidence="7">
    <location>
        <begin position="112"/>
        <end position="222"/>
    </location>
</feature>
<name>A0A967F1K7_9PROT</name>
<dbReference type="EMBL" id="JAAQPH010000021">
    <property type="protein sequence ID" value="NIA71363.1"/>
    <property type="molecule type" value="Genomic_DNA"/>
</dbReference>
<keyword evidence="3" id="KW-0847">Vitamin C</keyword>
<dbReference type="GO" id="GO:0005506">
    <property type="term" value="F:iron ion binding"/>
    <property type="evidence" value="ECO:0007669"/>
    <property type="project" value="InterPro"/>
</dbReference>
<dbReference type="InterPro" id="IPR006620">
    <property type="entry name" value="Pro_4_hyd_alph"/>
</dbReference>
<evidence type="ECO:0000313" key="9">
    <source>
        <dbReference type="Proteomes" id="UP000761264"/>
    </source>
</evidence>
<dbReference type="Pfam" id="PF13640">
    <property type="entry name" value="2OG-FeII_Oxy_3"/>
    <property type="match status" value="1"/>
</dbReference>
<dbReference type="RefSeq" id="WP_167228915.1">
    <property type="nucleotide sequence ID" value="NZ_JAAQPH010000021.1"/>
</dbReference>
<protein>
    <recommendedName>
        <fullName evidence="7">Fe2OG dioxygenase domain-containing protein</fullName>
    </recommendedName>
</protein>
<dbReference type="SMART" id="SM00702">
    <property type="entry name" value="P4Hc"/>
    <property type="match status" value="1"/>
</dbReference>
<dbReference type="GO" id="GO:0016705">
    <property type="term" value="F:oxidoreductase activity, acting on paired donors, with incorporation or reduction of molecular oxygen"/>
    <property type="evidence" value="ECO:0007669"/>
    <property type="project" value="InterPro"/>
</dbReference>
<dbReference type="InterPro" id="IPR044862">
    <property type="entry name" value="Pro_4_hyd_alph_FE2OG_OXY"/>
</dbReference>